<feature type="region of interest" description="Disordered" evidence="4">
    <location>
        <begin position="241"/>
        <end position="264"/>
    </location>
</feature>
<dbReference type="OrthoDB" id="539213at2759"/>
<keyword evidence="1" id="KW-0677">Repeat</keyword>
<evidence type="ECO:0000313" key="5">
    <source>
        <dbReference type="EnsemblMetazoa" id="BGLB035690-PC"/>
    </source>
</evidence>
<dbReference type="Proteomes" id="UP000076420">
    <property type="component" value="Unassembled WGS sequence"/>
</dbReference>
<dbReference type="PROSITE" id="PS50088">
    <property type="entry name" value="ANK_REPEAT"/>
    <property type="match status" value="7"/>
</dbReference>
<organism evidence="5 6">
    <name type="scientific">Biomphalaria glabrata</name>
    <name type="common">Bloodfluke planorb</name>
    <name type="synonym">Freshwater snail</name>
    <dbReference type="NCBI Taxonomy" id="6526"/>
    <lineage>
        <taxon>Eukaryota</taxon>
        <taxon>Metazoa</taxon>
        <taxon>Spiralia</taxon>
        <taxon>Lophotrochozoa</taxon>
        <taxon>Mollusca</taxon>
        <taxon>Gastropoda</taxon>
        <taxon>Heterobranchia</taxon>
        <taxon>Euthyneura</taxon>
        <taxon>Panpulmonata</taxon>
        <taxon>Hygrophila</taxon>
        <taxon>Lymnaeoidea</taxon>
        <taxon>Planorbidae</taxon>
        <taxon>Biomphalaria</taxon>
    </lineage>
</organism>
<name>A0A2C9LWI9_BIOGL</name>
<feature type="compositionally biased region" description="Basic and acidic residues" evidence="4">
    <location>
        <begin position="343"/>
        <end position="353"/>
    </location>
</feature>
<dbReference type="InterPro" id="IPR036770">
    <property type="entry name" value="Ankyrin_rpt-contain_sf"/>
</dbReference>
<dbReference type="Gene3D" id="1.25.40.20">
    <property type="entry name" value="Ankyrin repeat-containing domain"/>
    <property type="match status" value="5"/>
</dbReference>
<accession>A0A2C9LWI9</accession>
<dbReference type="SUPFAM" id="SSF48403">
    <property type="entry name" value="Ankyrin repeat"/>
    <property type="match status" value="2"/>
</dbReference>
<dbReference type="SMART" id="SM00248">
    <property type="entry name" value="ANK"/>
    <property type="match status" value="13"/>
</dbReference>
<evidence type="ECO:0000256" key="2">
    <source>
        <dbReference type="ARBA" id="ARBA00023043"/>
    </source>
</evidence>
<sequence length="1398" mass="157132">MLPVVPNFHDSISGTESITLTSSMKLRPAKKYLDNVSWTSDLTASMQTTDNHNVYPIYVPSSYFRSDPRGFVHSMQISRDQELSSRNLYNSDDKSNFSVSVSVLPKPSGAGYDVLSSSHFKENNQAIEGINYPVNFTTPGNNYISLAPRPQSKFVVQSGSQFSRNIANPDVKKRMQEKRIKATGKMDHLKSSSSTFEWRANSELSFDSMSSLAETYKSSGNSIVFRPTSPLREMESTLSERNLTSSPVDEIDFPLPTTRNTPIQGLKLDSTHDSVFNFHESLFTTPHNDSTDSNLYCETKYRPLTPKLEFSELNQTPGLMSRFKKDIKKTESVQKESSQTGPDNRKKTPERSSESNNNTSQCNCGMYHSHTFRNITCSHDLEARKERRQKIILESLRASGEHRKDGIDDPRNVFWLPTLAFHPYKHGDAPVSFSSLWPTYKDLREILQNSGIQKTVLNSDAVVDLCTLACTCGPVQLLKCLIDLELIRVDQVLESGSGLLHLSVLAHNLKIIQYLMMKKVNSDIRDRQGLSADQVCYNSQVRKHLAAKYLLNKDMSKDKILLKPSLQDKDTIFKLANNPKMFVDIQKKLQTLDFNVNTECDNNGDFLLHLVVKQGLNQLPLLMALVKIQGADIELCNADGMTPLMIAASTGNFVLCDVLICLFGADPNKRNSQSGRSALHYAAEGNHRKTVENLIKRGADVNMEDHVGLRADDIPQCVWTIDDCKEVIIFNRNKRMESLSQSVKNQDEIDPRKFLPSDFCVVNSEGHTLIMTAAIYNRYLLLNCLLEINNATIDAQHNKTGMTALAMAASLGNEEAVSILLRYKASPMIADMSGYLPLHHAVLNDKEHTIDIFLDHFPSTYIGLYKAMRICKKTSLHSKLKRAWEKRQEEIITPKLLNCALCGDATELYNILEEGDNINPKSGTGNWPLYLAVENGNLDVLKLLFEKGGDIRKRHFTTGATALHVAAKMGHLPIVSYLLQYCKQHHRKMINNLPQVKGNKSEHVSPNTRPTVSHTVSRKRYLDINAMDKHNRTALQLAAEKGFSKIVDLLLSSGATTAMLDTDGNLLTCPKYEGVRIIIDFYRDKHTKQIMKCIEDKSKKGLTLLQQIWLPKFDHHLRDKEGNTPLMVAAKRGKTAILEFLLESAVYPEISQYESDNETDTDTDSGMLDQTKELITNDDLLSRSLEIKQSTYTQNMNLLNEAKLDLESSDQLDPRRNLTSNFSQKGIKRIVKDSKKPKKLSIYHDGLVSHVCAVNLFDGTTALHQALKTADALNIVVLLVTTDPNVLCIQDEKGETVIHTASRLNRKKCLEFILSQSDVDLNIRTKDGCLPEEVASSKVIRKILEKARITVPSLNREAELLHQSSAAESEHSSSARSSTVNFDKVHTLYEAFKHGEVK</sequence>
<feature type="repeat" description="ANK" evidence="3">
    <location>
        <begin position="674"/>
        <end position="706"/>
    </location>
</feature>
<dbReference type="VEuPathDB" id="VectorBase:BGLB035690"/>
<feature type="compositionally biased region" description="Polar residues" evidence="4">
    <location>
        <begin position="354"/>
        <end position="363"/>
    </location>
</feature>
<evidence type="ECO:0000256" key="1">
    <source>
        <dbReference type="ARBA" id="ARBA00022737"/>
    </source>
</evidence>
<dbReference type="VEuPathDB" id="VectorBase:BGLAX_050465"/>
<gene>
    <name evidence="5" type="primary">106057851</name>
</gene>
<evidence type="ECO:0000256" key="3">
    <source>
        <dbReference type="PROSITE-ProRule" id="PRU00023"/>
    </source>
</evidence>
<feature type="region of interest" description="Disordered" evidence="4">
    <location>
        <begin position="326"/>
        <end position="363"/>
    </location>
</feature>
<reference evidence="5" key="1">
    <citation type="submission" date="2020-05" db="UniProtKB">
        <authorList>
            <consortium name="EnsemblMetazoa"/>
        </authorList>
    </citation>
    <scope>IDENTIFICATION</scope>
    <source>
        <strain evidence="5">BB02</strain>
    </source>
</reference>
<dbReference type="PANTHER" id="PTHR24198:SF165">
    <property type="entry name" value="ANKYRIN REPEAT-CONTAINING PROTEIN-RELATED"/>
    <property type="match status" value="1"/>
</dbReference>
<dbReference type="PROSITE" id="PS50297">
    <property type="entry name" value="ANK_REP_REGION"/>
    <property type="match status" value="5"/>
</dbReference>
<feature type="repeat" description="ANK" evidence="3">
    <location>
        <begin position="1030"/>
        <end position="1062"/>
    </location>
</feature>
<dbReference type="KEGG" id="bgt:106057851"/>
<keyword evidence="2 3" id="KW-0040">ANK repeat</keyword>
<dbReference type="PANTHER" id="PTHR24198">
    <property type="entry name" value="ANKYRIN REPEAT AND PROTEIN KINASE DOMAIN-CONTAINING PROTEIN"/>
    <property type="match status" value="1"/>
</dbReference>
<dbReference type="InterPro" id="IPR002110">
    <property type="entry name" value="Ankyrin_rpt"/>
</dbReference>
<feature type="repeat" description="ANK" evidence="3">
    <location>
        <begin position="800"/>
        <end position="832"/>
    </location>
</feature>
<feature type="repeat" description="ANK" evidence="3">
    <location>
        <begin position="639"/>
        <end position="672"/>
    </location>
</feature>
<evidence type="ECO:0000313" key="6">
    <source>
        <dbReference type="Proteomes" id="UP000076420"/>
    </source>
</evidence>
<feature type="repeat" description="ANK" evidence="3">
    <location>
        <begin position="1121"/>
        <end position="1153"/>
    </location>
</feature>
<dbReference type="EnsemblMetazoa" id="BGLB035690-RC">
    <property type="protein sequence ID" value="BGLB035690-PC"/>
    <property type="gene ID" value="BGLB035690"/>
</dbReference>
<evidence type="ECO:0000256" key="4">
    <source>
        <dbReference type="SAM" id="MobiDB-lite"/>
    </source>
</evidence>
<protein>
    <submittedName>
        <fullName evidence="5">Uncharacterized protein</fullName>
    </submittedName>
</protein>
<dbReference type="STRING" id="6526.A0A2C9LWI9"/>
<dbReference type="Pfam" id="PF00023">
    <property type="entry name" value="Ank"/>
    <property type="match status" value="2"/>
</dbReference>
<feature type="repeat" description="ANK" evidence="3">
    <location>
        <begin position="958"/>
        <end position="980"/>
    </location>
</feature>
<proteinExistence type="predicted"/>
<dbReference type="Pfam" id="PF12796">
    <property type="entry name" value="Ank_2"/>
    <property type="match status" value="4"/>
</dbReference>
<feature type="repeat" description="ANK" evidence="3">
    <location>
        <begin position="924"/>
        <end position="956"/>
    </location>
</feature>